<accession>A0A0J7K1A1</accession>
<dbReference type="Pfam" id="PF00078">
    <property type="entry name" value="RVT_1"/>
    <property type="match status" value="1"/>
</dbReference>
<sequence length="504" mass="58116">MTKGCFMATLDLQDAYFLIPIDENSRKFLRFMWKDGLWEFVCLPFGLNTAPWLYTKITKPVVNHLREKGFTSVVYLDDWLCLGRNVQECAKNIESTQQILRSLGFLINENKSNLIPSTRCQFLGFILDSSRMTLELPEKKKQLILSLIKEFKTLQTCTIREFAQFVGNITAACPAVQYGWVYSKGFERQKYLALLKSGGNYDARMKLSTTLNSDFAWWESHISEAINPIKQQKYALEIFSDASLTGWGAACNGETTYGAWNESERNAHINYLELVAAYYALRCFATTKYDCEILLRIDNTTAIAYINRMGGIQYPHLNGIARKIWQWCERRGLWITASYIASKENVEADQGSRTINIDTEWELAPWAFQTIVRKFGIPEIDLFATRNNKKCKKFCSWHRDPEAFCVDAFTIDWKEYSFYAFPPFALILRVLRKIQVNQAQGVLIVPYWKSQPWFPLWKSMLVSQPLYFEPNQNLLLSACRKIQHPLAGKLTLVAGILSGKTSKD</sequence>
<protein>
    <submittedName>
        <fullName evidence="2">Reverse transcriptase</fullName>
    </submittedName>
</protein>
<dbReference type="Gene3D" id="3.10.10.10">
    <property type="entry name" value="HIV Type 1 Reverse Transcriptase, subunit A, domain 1"/>
    <property type="match status" value="1"/>
</dbReference>
<keyword evidence="3" id="KW-1185">Reference proteome</keyword>
<reference evidence="2 3" key="1">
    <citation type="submission" date="2015-04" db="EMBL/GenBank/DDBJ databases">
        <title>Lasius niger genome sequencing.</title>
        <authorList>
            <person name="Konorov E.A."/>
            <person name="Nikitin M.A."/>
            <person name="Kirill M.V."/>
            <person name="Chang P."/>
        </authorList>
    </citation>
    <scope>NUCLEOTIDE SEQUENCE [LARGE SCALE GENOMIC DNA]</scope>
    <source>
        <tissue evidence="2">Whole</tissue>
    </source>
</reference>
<keyword evidence="2" id="KW-0808">Transferase</keyword>
<dbReference type="PANTHER" id="PTHR33050:SF7">
    <property type="entry name" value="RIBONUCLEASE H"/>
    <property type="match status" value="1"/>
</dbReference>
<organism evidence="2 3">
    <name type="scientific">Lasius niger</name>
    <name type="common">Black garden ant</name>
    <dbReference type="NCBI Taxonomy" id="67767"/>
    <lineage>
        <taxon>Eukaryota</taxon>
        <taxon>Metazoa</taxon>
        <taxon>Ecdysozoa</taxon>
        <taxon>Arthropoda</taxon>
        <taxon>Hexapoda</taxon>
        <taxon>Insecta</taxon>
        <taxon>Pterygota</taxon>
        <taxon>Neoptera</taxon>
        <taxon>Endopterygota</taxon>
        <taxon>Hymenoptera</taxon>
        <taxon>Apocrita</taxon>
        <taxon>Aculeata</taxon>
        <taxon>Formicoidea</taxon>
        <taxon>Formicidae</taxon>
        <taxon>Formicinae</taxon>
        <taxon>Lasius</taxon>
        <taxon>Lasius</taxon>
    </lineage>
</organism>
<dbReference type="GO" id="GO:0009007">
    <property type="term" value="F:site-specific DNA-methyltransferase (adenine-specific) activity"/>
    <property type="evidence" value="ECO:0007669"/>
    <property type="project" value="InterPro"/>
</dbReference>
<dbReference type="PaxDb" id="67767-A0A0J7K1A1"/>
<dbReference type="OrthoDB" id="7701645at2759"/>
<evidence type="ECO:0000313" key="3">
    <source>
        <dbReference type="Proteomes" id="UP000036403"/>
    </source>
</evidence>
<feature type="domain" description="Reverse transcriptase" evidence="1">
    <location>
        <begin position="1"/>
        <end position="127"/>
    </location>
</feature>
<name>A0A0J7K1A1_LASNI</name>
<dbReference type="InterPro" id="IPR043502">
    <property type="entry name" value="DNA/RNA_pol_sf"/>
</dbReference>
<dbReference type="Pfam" id="PF05869">
    <property type="entry name" value="Dam"/>
    <property type="match status" value="1"/>
</dbReference>
<dbReference type="AlphaFoldDB" id="A0A0J7K1A1"/>
<dbReference type="InterPro" id="IPR052055">
    <property type="entry name" value="Hepadnavirus_pol/RT"/>
</dbReference>
<dbReference type="GO" id="GO:0003677">
    <property type="term" value="F:DNA binding"/>
    <property type="evidence" value="ECO:0007669"/>
    <property type="project" value="InterPro"/>
</dbReference>
<evidence type="ECO:0000259" key="1">
    <source>
        <dbReference type="PROSITE" id="PS50878"/>
    </source>
</evidence>
<dbReference type="InterPro" id="IPR008593">
    <property type="entry name" value="Dam_MeTrfase"/>
</dbReference>
<dbReference type="PROSITE" id="PS50878">
    <property type="entry name" value="RT_POL"/>
    <property type="match status" value="1"/>
</dbReference>
<dbReference type="EMBL" id="LBMM01017470">
    <property type="protein sequence ID" value="KMQ84077.1"/>
    <property type="molecule type" value="Genomic_DNA"/>
</dbReference>
<dbReference type="GO" id="GO:0009307">
    <property type="term" value="P:DNA restriction-modification system"/>
    <property type="evidence" value="ECO:0007669"/>
    <property type="project" value="InterPro"/>
</dbReference>
<dbReference type="CDD" id="cd03714">
    <property type="entry name" value="RT_DIRS1"/>
    <property type="match status" value="1"/>
</dbReference>
<dbReference type="CDD" id="cd09275">
    <property type="entry name" value="RNase_HI_RT_DIRS1"/>
    <property type="match status" value="1"/>
</dbReference>
<keyword evidence="2" id="KW-0695">RNA-directed DNA polymerase</keyword>
<dbReference type="PANTHER" id="PTHR33050">
    <property type="entry name" value="REVERSE TRANSCRIPTASE DOMAIN-CONTAINING PROTEIN"/>
    <property type="match status" value="1"/>
</dbReference>
<dbReference type="STRING" id="67767.A0A0J7K1A1"/>
<proteinExistence type="predicted"/>
<evidence type="ECO:0000313" key="2">
    <source>
        <dbReference type="EMBL" id="KMQ84077.1"/>
    </source>
</evidence>
<dbReference type="GO" id="GO:0003964">
    <property type="term" value="F:RNA-directed DNA polymerase activity"/>
    <property type="evidence" value="ECO:0007669"/>
    <property type="project" value="UniProtKB-KW"/>
</dbReference>
<dbReference type="InterPro" id="IPR000477">
    <property type="entry name" value="RT_dom"/>
</dbReference>
<keyword evidence="2" id="KW-0548">Nucleotidyltransferase</keyword>
<dbReference type="InterPro" id="IPR043128">
    <property type="entry name" value="Rev_trsase/Diguanyl_cyclase"/>
</dbReference>
<dbReference type="SUPFAM" id="SSF56672">
    <property type="entry name" value="DNA/RNA polymerases"/>
    <property type="match status" value="1"/>
</dbReference>
<comment type="caution">
    <text evidence="2">The sequence shown here is derived from an EMBL/GenBank/DDBJ whole genome shotgun (WGS) entry which is preliminary data.</text>
</comment>
<gene>
    <name evidence="2" type="ORF">RF55_18467</name>
</gene>
<dbReference type="Proteomes" id="UP000036403">
    <property type="component" value="Unassembled WGS sequence"/>
</dbReference>
<dbReference type="Gene3D" id="3.30.70.270">
    <property type="match status" value="1"/>
</dbReference>